<keyword evidence="2" id="KW-1003">Cell membrane</keyword>
<evidence type="ECO:0000256" key="6">
    <source>
        <dbReference type="SAM" id="Phobius"/>
    </source>
</evidence>
<dbReference type="GO" id="GO:0005886">
    <property type="term" value="C:plasma membrane"/>
    <property type="evidence" value="ECO:0007669"/>
    <property type="project" value="UniProtKB-SubCell"/>
</dbReference>
<protein>
    <recommendedName>
        <fullName evidence="8">FUSC family protein</fullName>
    </recommendedName>
</protein>
<reference evidence="7" key="1">
    <citation type="submission" date="2020-02" db="EMBL/GenBank/DDBJ databases">
        <authorList>
            <person name="Meier V. D."/>
        </authorList>
    </citation>
    <scope>NUCLEOTIDE SEQUENCE</scope>
    <source>
        <strain evidence="7">AVDCRST_MAG15</strain>
    </source>
</reference>
<proteinExistence type="predicted"/>
<dbReference type="PANTHER" id="PTHR30509">
    <property type="entry name" value="P-HYDROXYBENZOIC ACID EFFLUX PUMP SUBUNIT-RELATED"/>
    <property type="match status" value="1"/>
</dbReference>
<dbReference type="EMBL" id="CADCUU010000260">
    <property type="protein sequence ID" value="CAA9414958.1"/>
    <property type="molecule type" value="Genomic_DNA"/>
</dbReference>
<comment type="subcellular location">
    <subcellularLocation>
        <location evidence="1">Cell membrane</location>
        <topology evidence="1">Multi-pass membrane protein</topology>
    </subcellularLocation>
</comment>
<organism evidence="7">
    <name type="scientific">uncultured Rubellimicrobium sp</name>
    <dbReference type="NCBI Taxonomy" id="543078"/>
    <lineage>
        <taxon>Bacteria</taxon>
        <taxon>Pseudomonadati</taxon>
        <taxon>Pseudomonadota</taxon>
        <taxon>Alphaproteobacteria</taxon>
        <taxon>Rhodobacterales</taxon>
        <taxon>Roseobacteraceae</taxon>
        <taxon>Rubellimicrobium</taxon>
        <taxon>environmental samples</taxon>
    </lineage>
</organism>
<evidence type="ECO:0000256" key="2">
    <source>
        <dbReference type="ARBA" id="ARBA00022475"/>
    </source>
</evidence>
<gene>
    <name evidence="7" type="ORF">AVDCRST_MAG15-1828</name>
</gene>
<keyword evidence="3 6" id="KW-0812">Transmembrane</keyword>
<evidence type="ECO:0000313" key="7">
    <source>
        <dbReference type="EMBL" id="CAA9414958.1"/>
    </source>
</evidence>
<sequence>MLERFMAIHGEAWRDAARLGLQSAVAAAAAYAAATWLELEEFLVVMMAVTSLQRTVGGTIGQAVIRLQSALAGSLLGLVCLLLLPEGWGTAVALAVALFVVGASMTLRPNWSLAVVPAVGMSLGGTDGGVVETAAVTSLGIVVGALIGVVVSLLVWSDRAEARFERQFRAALRAAATRLSDAVEATLEAGHEPRVPEHVGAWNEAVWLAQESLSDARFVDSGGMQRRLDALRELHESIVILDRAAEVESPPPSVEVMRDQVHALRRDTCAVLTGMAEGRDAGGRMGAIDATLGELRRRLDEEDPHSPEHEVHAAVAFGLREVRRTLAALVEVQGGGGQEAGEVR</sequence>
<dbReference type="PANTHER" id="PTHR30509:SF9">
    <property type="entry name" value="MULTIDRUG RESISTANCE PROTEIN MDTO"/>
    <property type="match status" value="1"/>
</dbReference>
<accession>A0A6J4PGF8</accession>
<evidence type="ECO:0000256" key="1">
    <source>
        <dbReference type="ARBA" id="ARBA00004651"/>
    </source>
</evidence>
<evidence type="ECO:0008006" key="8">
    <source>
        <dbReference type="Google" id="ProtNLM"/>
    </source>
</evidence>
<feature type="transmembrane region" description="Helical" evidence="6">
    <location>
        <begin position="131"/>
        <end position="156"/>
    </location>
</feature>
<name>A0A6J4PGF8_9RHOB</name>
<evidence type="ECO:0000256" key="4">
    <source>
        <dbReference type="ARBA" id="ARBA00022989"/>
    </source>
</evidence>
<dbReference type="AlphaFoldDB" id="A0A6J4PGF8"/>
<evidence type="ECO:0000256" key="3">
    <source>
        <dbReference type="ARBA" id="ARBA00022692"/>
    </source>
</evidence>
<keyword evidence="5 6" id="KW-0472">Membrane</keyword>
<keyword evidence="4 6" id="KW-1133">Transmembrane helix</keyword>
<dbReference type="GO" id="GO:0022857">
    <property type="term" value="F:transmembrane transporter activity"/>
    <property type="evidence" value="ECO:0007669"/>
    <property type="project" value="InterPro"/>
</dbReference>
<evidence type="ECO:0000256" key="5">
    <source>
        <dbReference type="ARBA" id="ARBA00023136"/>
    </source>
</evidence>